<proteinExistence type="predicted"/>
<reference evidence="2" key="1">
    <citation type="journal article" date="2024" name="Front. Bioeng. Biotechnol.">
        <title>Genome-scale model development and genomic sequencing of the oleaginous clade Lipomyces.</title>
        <authorList>
            <person name="Czajka J.J."/>
            <person name="Han Y."/>
            <person name="Kim J."/>
            <person name="Mondo S.J."/>
            <person name="Hofstad B.A."/>
            <person name="Robles A."/>
            <person name="Haridas S."/>
            <person name="Riley R."/>
            <person name="LaButti K."/>
            <person name="Pangilinan J."/>
            <person name="Andreopoulos W."/>
            <person name="Lipzen A."/>
            <person name="Yan J."/>
            <person name="Wang M."/>
            <person name="Ng V."/>
            <person name="Grigoriev I.V."/>
            <person name="Spatafora J.W."/>
            <person name="Magnuson J.K."/>
            <person name="Baker S.E."/>
            <person name="Pomraning K.R."/>
        </authorList>
    </citation>
    <scope>NUCLEOTIDE SEQUENCE [LARGE SCALE GENOMIC DNA]</scope>
    <source>
        <strain evidence="2">CBS 7786</strain>
    </source>
</reference>
<dbReference type="Proteomes" id="UP001433508">
    <property type="component" value="Unassembled WGS sequence"/>
</dbReference>
<evidence type="ECO:0000313" key="1">
    <source>
        <dbReference type="EMBL" id="KAK9240934.1"/>
    </source>
</evidence>
<organism evidence="1 2">
    <name type="scientific">Lipomyces kononenkoae</name>
    <name type="common">Yeast</name>
    <dbReference type="NCBI Taxonomy" id="34357"/>
    <lineage>
        <taxon>Eukaryota</taxon>
        <taxon>Fungi</taxon>
        <taxon>Dikarya</taxon>
        <taxon>Ascomycota</taxon>
        <taxon>Saccharomycotina</taxon>
        <taxon>Lipomycetes</taxon>
        <taxon>Lipomycetales</taxon>
        <taxon>Lipomycetaceae</taxon>
        <taxon>Lipomyces</taxon>
    </lineage>
</organism>
<name>A0ACC3TAH0_LIPKO</name>
<sequence length="402" mass="41369">MSEGPVLFAYQPEQPFPNSVSLAGEFNSWSPAPLVYSDVSGKFETTLVLEEGKSYRYKFVIDGNWLVAPGAETVWDDGNENSIVRVTADSFVKAEPVTSPEPDAPATEIEAVSGSERPATEPEAAEVKAEASAAEQIVEQAAQQAAPQAAPEPEGTGPESVSASVITSEGYVLVQNGKAAAATDAKVDEDIGPIEAKVNGAAGTKVQEVVAAVASKTEEAAAPVEAEAVGIVESAAECAIAATSGSEEAPNVADSSAAPSDMSSIERVATPNTAITTPEATTPVREDAAKKHLPDTVPDVPNESSSSSAAAPTIPAEPSAELPKEPVIAEAATTGNDVAISIPAETPAQPELDVAPVGASTAYQTATKARQPGILEKIYEFVSTSILGKLFQYVFSIFNRSA</sequence>
<protein>
    <submittedName>
        <fullName evidence="1">Uncharacterized protein</fullName>
    </submittedName>
</protein>
<comment type="caution">
    <text evidence="1">The sequence shown here is derived from an EMBL/GenBank/DDBJ whole genome shotgun (WGS) entry which is preliminary data.</text>
</comment>
<evidence type="ECO:0000313" key="2">
    <source>
        <dbReference type="Proteomes" id="UP001433508"/>
    </source>
</evidence>
<dbReference type="EMBL" id="MU971337">
    <property type="protein sequence ID" value="KAK9240934.1"/>
    <property type="molecule type" value="Genomic_DNA"/>
</dbReference>
<gene>
    <name evidence="1" type="ORF">V1525DRAFT_385238</name>
</gene>
<accession>A0ACC3TAH0</accession>
<keyword evidence="2" id="KW-1185">Reference proteome</keyword>